<name>A0AB73T7V2_9FIRM</name>
<sequence>MYWRISNSWLKHVDFMVLDLIIVEISFALSVMVRSGFKGIYNINLYREMSIILFLVTVCVIFLTGNYRSILNRGYLKELKATAGQVGYVTACEGLYLFLTKQSDDFSRISFFCFILFYFLLLYSMRCIWKCYLKKYGGGFDRGRAVLIIVSSDLAADMAEHLEKSCRKSMRITGIGIVEEENKIKAAGVYPVVASGKEEILEYIQNHWVDEVLVQISDKTEYPDKLIRICGEMGVTVHFCLNFPGNVHDTQILEKICGYPVITTCIRAATPRQAFLKRLMDICGGMVGTLLTGIMLIIFGPMIYVASPGPVFFSQDRIGKGGKKFRIYKFRSMYMDAEERKRELMEKNQIEGHMFKLDADPRIIGSGPDGTKHGLGWFIRKTSIDEFPQFWNVLKGEMSLVGTRPPTVDEWDKYDFHHRARMATKPGITGLWQVSGRNRITDFEKVVQLDMEYIQNWTLGEDIKILIRTLGAVVKGDGAM</sequence>
<keyword evidence="4 7" id="KW-0812">Transmembrane</keyword>
<dbReference type="InterPro" id="IPR017475">
    <property type="entry name" value="EPS_sugar_tfrase"/>
</dbReference>
<evidence type="ECO:0000259" key="8">
    <source>
        <dbReference type="Pfam" id="PF02397"/>
    </source>
</evidence>
<evidence type="ECO:0000256" key="6">
    <source>
        <dbReference type="ARBA" id="ARBA00023136"/>
    </source>
</evidence>
<evidence type="ECO:0000313" key="10">
    <source>
        <dbReference type="Proteomes" id="UP000245412"/>
    </source>
</evidence>
<feature type="transmembrane region" description="Helical" evidence="7">
    <location>
        <begin position="106"/>
        <end position="125"/>
    </location>
</feature>
<evidence type="ECO:0000313" key="9">
    <source>
        <dbReference type="EMBL" id="PWJ78041.1"/>
    </source>
</evidence>
<dbReference type="Pfam" id="PF13727">
    <property type="entry name" value="CoA_binding_3"/>
    <property type="match status" value="1"/>
</dbReference>
<dbReference type="EMBL" id="QGGY01000002">
    <property type="protein sequence ID" value="PWJ78041.1"/>
    <property type="molecule type" value="Genomic_DNA"/>
</dbReference>
<organism evidence="9 10">
    <name type="scientific">Murimonas intestini</name>
    <dbReference type="NCBI Taxonomy" id="1337051"/>
    <lineage>
        <taxon>Bacteria</taxon>
        <taxon>Bacillati</taxon>
        <taxon>Bacillota</taxon>
        <taxon>Clostridia</taxon>
        <taxon>Lachnospirales</taxon>
        <taxon>Lachnospiraceae</taxon>
        <taxon>Murimonas</taxon>
    </lineage>
</organism>
<dbReference type="GO" id="GO:0016780">
    <property type="term" value="F:phosphotransferase activity, for other substituted phosphate groups"/>
    <property type="evidence" value="ECO:0007669"/>
    <property type="project" value="TreeGrafter"/>
</dbReference>
<keyword evidence="5 7" id="KW-1133">Transmembrane helix</keyword>
<reference evidence="9 10" key="1">
    <citation type="submission" date="2018-05" db="EMBL/GenBank/DDBJ databases">
        <authorList>
            <person name="Goeker M."/>
            <person name="Huntemann M."/>
            <person name="Clum A."/>
            <person name="Pillay M."/>
            <person name="Palaniappan K."/>
            <person name="Varghese N."/>
            <person name="Mikhailova N."/>
            <person name="Stamatis D."/>
            <person name="Reddy T."/>
            <person name="Daum C."/>
            <person name="Shapiro N."/>
            <person name="Ivanova N."/>
            <person name="Kyrpides N."/>
            <person name="Woyke T."/>
        </authorList>
    </citation>
    <scope>NUCLEOTIDE SEQUENCE [LARGE SCALE GENOMIC DNA]</scope>
    <source>
        <strain evidence="9 10">DSM 26524</strain>
    </source>
</reference>
<dbReference type="InterPro" id="IPR003362">
    <property type="entry name" value="Bact_transf"/>
</dbReference>
<feature type="transmembrane region" description="Helical" evidence="7">
    <location>
        <begin position="15"/>
        <end position="37"/>
    </location>
</feature>
<keyword evidence="6 7" id="KW-0472">Membrane</keyword>
<evidence type="ECO:0000256" key="3">
    <source>
        <dbReference type="ARBA" id="ARBA00022679"/>
    </source>
</evidence>
<evidence type="ECO:0000256" key="7">
    <source>
        <dbReference type="SAM" id="Phobius"/>
    </source>
</evidence>
<dbReference type="NCBIfam" id="TIGR03025">
    <property type="entry name" value="EPS_sugtrans"/>
    <property type="match status" value="1"/>
</dbReference>
<dbReference type="PANTHER" id="PTHR30576">
    <property type="entry name" value="COLANIC BIOSYNTHESIS UDP-GLUCOSE LIPID CARRIER TRANSFERASE"/>
    <property type="match status" value="1"/>
</dbReference>
<comment type="subcellular location">
    <subcellularLocation>
        <location evidence="1">Membrane</location>
        <topology evidence="1">Multi-pass membrane protein</topology>
    </subcellularLocation>
</comment>
<protein>
    <submittedName>
        <fullName evidence="9">Exopolysaccharide biosynthesis polyprenyl glycosylphosphotransferase</fullName>
    </submittedName>
</protein>
<accession>A0AB73T7V2</accession>
<feature type="domain" description="Bacterial sugar transferase" evidence="8">
    <location>
        <begin position="277"/>
        <end position="474"/>
    </location>
</feature>
<keyword evidence="3" id="KW-0808">Transferase</keyword>
<evidence type="ECO:0000256" key="1">
    <source>
        <dbReference type="ARBA" id="ARBA00004141"/>
    </source>
</evidence>
<feature type="transmembrane region" description="Helical" evidence="7">
    <location>
        <begin position="49"/>
        <end position="67"/>
    </location>
</feature>
<comment type="similarity">
    <text evidence="2">Belongs to the bacterial sugar transferase family.</text>
</comment>
<dbReference type="GO" id="GO:0016020">
    <property type="term" value="C:membrane"/>
    <property type="evidence" value="ECO:0007669"/>
    <property type="project" value="UniProtKB-SubCell"/>
</dbReference>
<comment type="caution">
    <text evidence="9">The sequence shown here is derived from an EMBL/GenBank/DDBJ whole genome shotgun (WGS) entry which is preliminary data.</text>
</comment>
<dbReference type="Proteomes" id="UP000245412">
    <property type="component" value="Unassembled WGS sequence"/>
</dbReference>
<proteinExistence type="inferred from homology"/>
<evidence type="ECO:0000256" key="2">
    <source>
        <dbReference type="ARBA" id="ARBA00006464"/>
    </source>
</evidence>
<evidence type="ECO:0000256" key="5">
    <source>
        <dbReference type="ARBA" id="ARBA00022989"/>
    </source>
</evidence>
<dbReference type="Pfam" id="PF02397">
    <property type="entry name" value="Bac_transf"/>
    <property type="match status" value="1"/>
</dbReference>
<keyword evidence="10" id="KW-1185">Reference proteome</keyword>
<evidence type="ECO:0000256" key="4">
    <source>
        <dbReference type="ARBA" id="ARBA00022692"/>
    </source>
</evidence>
<gene>
    <name evidence="9" type="ORF">C7383_102174</name>
</gene>
<dbReference type="PANTHER" id="PTHR30576:SF10">
    <property type="entry name" value="SLL5057 PROTEIN"/>
    <property type="match status" value="1"/>
</dbReference>
<dbReference type="AlphaFoldDB" id="A0AB73T7V2"/>
<dbReference type="RefSeq" id="WP_109624989.1">
    <property type="nucleotide sequence ID" value="NZ_CABJAT010000002.1"/>
</dbReference>
<feature type="transmembrane region" description="Helical" evidence="7">
    <location>
        <begin position="282"/>
        <end position="304"/>
    </location>
</feature>